<reference evidence="7 8" key="1">
    <citation type="submission" date="2020-04" db="EMBL/GenBank/DDBJ databases">
        <title>MicrobeNet Type strains.</title>
        <authorList>
            <person name="Nicholson A.C."/>
        </authorList>
    </citation>
    <scope>NUCLEOTIDE SEQUENCE [LARGE SCALE GENOMIC DNA]</scope>
    <source>
        <strain evidence="7 8">DSM 45078</strain>
    </source>
</reference>
<keyword evidence="2" id="KW-0805">Transcription regulation</keyword>
<keyword evidence="8" id="KW-1185">Reference proteome</keyword>
<dbReference type="InterPro" id="IPR036388">
    <property type="entry name" value="WH-like_DNA-bd_sf"/>
</dbReference>
<dbReference type="InterPro" id="IPR013249">
    <property type="entry name" value="RNA_pol_sigma70_r4_t2"/>
</dbReference>
<evidence type="ECO:0000313" key="8">
    <source>
        <dbReference type="Proteomes" id="UP000565715"/>
    </source>
</evidence>
<evidence type="ECO:0000313" key="7">
    <source>
        <dbReference type="EMBL" id="NKY33070.1"/>
    </source>
</evidence>
<evidence type="ECO:0000256" key="4">
    <source>
        <dbReference type="ARBA" id="ARBA00023125"/>
    </source>
</evidence>
<feature type="domain" description="RNA polymerase sigma factor 70 region 4 type 2" evidence="6">
    <location>
        <begin position="53"/>
        <end position="104"/>
    </location>
</feature>
<gene>
    <name evidence="7" type="ORF">HGA13_08310</name>
</gene>
<keyword evidence="3" id="KW-0731">Sigma factor</keyword>
<dbReference type="GO" id="GO:0016987">
    <property type="term" value="F:sigma factor activity"/>
    <property type="evidence" value="ECO:0007669"/>
    <property type="project" value="UniProtKB-KW"/>
</dbReference>
<evidence type="ECO:0000259" key="6">
    <source>
        <dbReference type="Pfam" id="PF08281"/>
    </source>
</evidence>
<dbReference type="InterPro" id="IPR013324">
    <property type="entry name" value="RNA_pol_sigma_r3/r4-like"/>
</dbReference>
<evidence type="ECO:0000256" key="3">
    <source>
        <dbReference type="ARBA" id="ARBA00023082"/>
    </source>
</evidence>
<evidence type="ECO:0000256" key="1">
    <source>
        <dbReference type="ARBA" id="ARBA00010641"/>
    </source>
</evidence>
<organism evidence="7 8">
    <name type="scientific">Nocardia speluncae</name>
    <dbReference type="NCBI Taxonomy" id="419477"/>
    <lineage>
        <taxon>Bacteria</taxon>
        <taxon>Bacillati</taxon>
        <taxon>Actinomycetota</taxon>
        <taxon>Actinomycetes</taxon>
        <taxon>Mycobacteriales</taxon>
        <taxon>Nocardiaceae</taxon>
        <taxon>Nocardia</taxon>
    </lineage>
</organism>
<dbReference type="Proteomes" id="UP000565715">
    <property type="component" value="Unassembled WGS sequence"/>
</dbReference>
<dbReference type="CDD" id="cd06171">
    <property type="entry name" value="Sigma70_r4"/>
    <property type="match status" value="1"/>
</dbReference>
<evidence type="ECO:0000256" key="2">
    <source>
        <dbReference type="ARBA" id="ARBA00023015"/>
    </source>
</evidence>
<dbReference type="GO" id="GO:0003677">
    <property type="term" value="F:DNA binding"/>
    <property type="evidence" value="ECO:0007669"/>
    <property type="project" value="UniProtKB-KW"/>
</dbReference>
<keyword evidence="5" id="KW-0804">Transcription</keyword>
<dbReference type="EMBL" id="JAAXOO010000002">
    <property type="protein sequence ID" value="NKY33070.1"/>
    <property type="molecule type" value="Genomic_DNA"/>
</dbReference>
<evidence type="ECO:0000256" key="5">
    <source>
        <dbReference type="ARBA" id="ARBA00023163"/>
    </source>
</evidence>
<accession>A0A846XEA9</accession>
<proteinExistence type="inferred from homology"/>
<dbReference type="Gene3D" id="1.10.10.10">
    <property type="entry name" value="Winged helix-like DNA-binding domain superfamily/Winged helix DNA-binding domain"/>
    <property type="match status" value="1"/>
</dbReference>
<protein>
    <recommendedName>
        <fullName evidence="6">RNA polymerase sigma factor 70 region 4 type 2 domain-containing protein</fullName>
    </recommendedName>
</protein>
<comment type="caution">
    <text evidence="7">The sequence shown here is derived from an EMBL/GenBank/DDBJ whole genome shotgun (WGS) entry which is preliminary data.</text>
</comment>
<comment type="similarity">
    <text evidence="1">Belongs to the sigma-70 factor family. ECF subfamily.</text>
</comment>
<dbReference type="AlphaFoldDB" id="A0A846XEA9"/>
<sequence length="123" mass="13430">MHTPMLPGSACPYRTGELTRDMLTAQGFEITLLPALTDVDQVDDVAAVAEMRAALAAAMTDLPDRSRIVLTLRDAEDYSSGEVCALLGITAVSQRVILHRARATVRSRLETYFTTTGEAYARR</sequence>
<keyword evidence="4" id="KW-0238">DNA-binding</keyword>
<dbReference type="Pfam" id="PF08281">
    <property type="entry name" value="Sigma70_r4_2"/>
    <property type="match status" value="1"/>
</dbReference>
<name>A0A846XEA9_9NOCA</name>
<dbReference type="GO" id="GO:0006352">
    <property type="term" value="P:DNA-templated transcription initiation"/>
    <property type="evidence" value="ECO:0007669"/>
    <property type="project" value="InterPro"/>
</dbReference>
<dbReference type="SUPFAM" id="SSF88659">
    <property type="entry name" value="Sigma3 and sigma4 domains of RNA polymerase sigma factors"/>
    <property type="match status" value="1"/>
</dbReference>